<evidence type="ECO:0000256" key="1">
    <source>
        <dbReference type="ARBA" id="ARBA00022737"/>
    </source>
</evidence>
<evidence type="ECO:0000256" key="3">
    <source>
        <dbReference type="SAM" id="MobiDB-lite"/>
    </source>
</evidence>
<organism evidence="4 5">
    <name type="scientific">Symbiodinium microadriaticum</name>
    <name type="common">Dinoflagellate</name>
    <name type="synonym">Zooxanthella microadriatica</name>
    <dbReference type="NCBI Taxonomy" id="2951"/>
    <lineage>
        <taxon>Eukaryota</taxon>
        <taxon>Sar</taxon>
        <taxon>Alveolata</taxon>
        <taxon>Dinophyceae</taxon>
        <taxon>Suessiales</taxon>
        <taxon>Symbiodiniaceae</taxon>
        <taxon>Symbiodinium</taxon>
    </lineage>
</organism>
<evidence type="ECO:0000256" key="2">
    <source>
        <dbReference type="PROSITE-ProRule" id="PRU00708"/>
    </source>
</evidence>
<sequence length="819" mass="90569">MAIKPEFEYEDMASDFVRKSIPKLQKRLEKRFQNYTWSFGVDEDDDGFTRDCVQLEVPTVRETEPRHVQAKLTKHYGTDHPILQSRLTPTQHAESVGPQAAGNTHTHTDFRLRPMTAMAESIHEACCSDQWATAVLLLQSLPHVGDQRACREVISCCALARQWQAAIEVLAGICFLSIVPTVYSFSAAITACEKGFQWELSILLLSKMVAARVIPNLISFSAAISACEKCGEWEAACHLLSQMLEQQVVPNRISYSAGMSACEKGNAWQMALYLLSDMPAGLVPDLICFDAGISACEKVGEWETAVVLLSQMFARGLSPNEISFSASISACEKSSEWQLALHFLSQMPSATARPNQTSFNAGISACEKGGGWQVAFLLLSQMLSANVVPDNISFNGSISASEKGSVWRMGLYIFSKMPIATLVPDEISFNAGISAGEKAREWRLAPFLLSQMPKARLGPNEVTFNASISAFEAGNAWQSALGCLSAMPAAEIMPSEINYNSSISMAATSGVKLGIRRKRCDKFRSRHLKLTVHGEDVINDDFSDERWLSVEDSYWELETKTNKAGERMKNIRYLLYLRNDCTKYITKTLFEKEKQELGPAAGDDSDDDTADTRIKMIANLKEPEPRREADVYFSEEEEFSEYECEGCGSKSVNVMKKAEDRCFKVYCNDCPYVSIADMHKEAPSIRRQREIDEARARKKKEKEKKKEAEKLAIEDKVPVDLAELEEVVAGICADLLTLSLSLGLPPLQSCCGSAVMSRALVLVFAAAGIVWLAHPTGAFVPGTLRPPRTNRLPRHAEAEAAQEAPAEGLTDKSMAKETL</sequence>
<feature type="repeat" description="PPR" evidence="2">
    <location>
        <begin position="355"/>
        <end position="389"/>
    </location>
</feature>
<feature type="region of interest" description="Disordered" evidence="3">
    <location>
        <begin position="782"/>
        <end position="819"/>
    </location>
</feature>
<comment type="caution">
    <text evidence="4">The sequence shown here is derived from an EMBL/GenBank/DDBJ whole genome shotgun (WGS) entry which is preliminary data.</text>
</comment>
<dbReference type="InterPro" id="IPR011990">
    <property type="entry name" value="TPR-like_helical_dom_sf"/>
</dbReference>
<gene>
    <name evidence="4" type="ORF">AK812_SmicGene6495</name>
</gene>
<feature type="compositionally biased region" description="Basic and acidic residues" evidence="3">
    <location>
        <begin position="809"/>
        <end position="819"/>
    </location>
</feature>
<dbReference type="Pfam" id="PF13812">
    <property type="entry name" value="PPR_3"/>
    <property type="match status" value="1"/>
</dbReference>
<dbReference type="PANTHER" id="PTHR47936">
    <property type="entry name" value="PPR_LONG DOMAIN-CONTAINING PROTEIN"/>
    <property type="match status" value="1"/>
</dbReference>
<dbReference type="Gene3D" id="1.25.40.10">
    <property type="entry name" value="Tetratricopeptide repeat domain"/>
    <property type="match status" value="3"/>
</dbReference>
<dbReference type="PANTHER" id="PTHR47936:SF1">
    <property type="entry name" value="PENTATRICOPEPTIDE REPEAT-CONTAINING PROTEIN GUN1, CHLOROPLASTIC"/>
    <property type="match status" value="1"/>
</dbReference>
<dbReference type="NCBIfam" id="TIGR00756">
    <property type="entry name" value="PPR"/>
    <property type="match status" value="1"/>
</dbReference>
<dbReference type="InterPro" id="IPR002885">
    <property type="entry name" value="PPR_rpt"/>
</dbReference>
<dbReference type="EMBL" id="LSRX01000089">
    <property type="protein sequence ID" value="OLQ09846.1"/>
    <property type="molecule type" value="Genomic_DNA"/>
</dbReference>
<proteinExistence type="predicted"/>
<accession>A0A1Q9EQY1</accession>
<dbReference type="OrthoDB" id="10298641at2759"/>
<dbReference type="PROSITE" id="PS51375">
    <property type="entry name" value="PPR"/>
    <property type="match status" value="3"/>
</dbReference>
<dbReference type="Proteomes" id="UP000186817">
    <property type="component" value="Unassembled WGS sequence"/>
</dbReference>
<name>A0A1Q9EQY1_SYMMI</name>
<reference evidence="4 5" key="1">
    <citation type="submission" date="2016-02" db="EMBL/GenBank/DDBJ databases">
        <title>Genome analysis of coral dinoflagellate symbionts highlights evolutionary adaptations to a symbiotic lifestyle.</title>
        <authorList>
            <person name="Aranda M."/>
            <person name="Li Y."/>
            <person name="Liew Y.J."/>
            <person name="Baumgarten S."/>
            <person name="Simakov O."/>
            <person name="Wilson M."/>
            <person name="Piel J."/>
            <person name="Ashoor H."/>
            <person name="Bougouffa S."/>
            <person name="Bajic V.B."/>
            <person name="Ryu T."/>
            <person name="Ravasi T."/>
            <person name="Bayer T."/>
            <person name="Micklem G."/>
            <person name="Kim H."/>
            <person name="Bhak J."/>
            <person name="Lajeunesse T.C."/>
            <person name="Voolstra C.R."/>
        </authorList>
    </citation>
    <scope>NUCLEOTIDE SEQUENCE [LARGE SCALE GENOMIC DNA]</scope>
    <source>
        <strain evidence="4 5">CCMP2467</strain>
    </source>
</reference>
<feature type="repeat" description="PPR" evidence="2">
    <location>
        <begin position="285"/>
        <end position="319"/>
    </location>
</feature>
<evidence type="ECO:0000313" key="5">
    <source>
        <dbReference type="Proteomes" id="UP000186817"/>
    </source>
</evidence>
<keyword evidence="5" id="KW-1185">Reference proteome</keyword>
<evidence type="ECO:0000313" key="4">
    <source>
        <dbReference type="EMBL" id="OLQ09846.1"/>
    </source>
</evidence>
<dbReference type="AlphaFoldDB" id="A0A1Q9EQY1"/>
<protein>
    <submittedName>
        <fullName evidence="4">Pentatricopeptide repeat-containing protein, chloroplastic</fullName>
    </submittedName>
</protein>
<keyword evidence="1" id="KW-0677">Repeat</keyword>
<feature type="repeat" description="PPR" evidence="2">
    <location>
        <begin position="216"/>
        <end position="250"/>
    </location>
</feature>